<comment type="similarity">
    <text evidence="1">Belongs to the transposase 7 family.</text>
</comment>
<protein>
    <submittedName>
        <fullName evidence="7">Tn3 family transposase</fullName>
    </submittedName>
</protein>
<evidence type="ECO:0000259" key="5">
    <source>
        <dbReference type="Pfam" id="PF01526"/>
    </source>
</evidence>
<keyword evidence="2" id="KW-0815">Transposition</keyword>
<dbReference type="GO" id="GO:0006313">
    <property type="term" value="P:DNA transposition"/>
    <property type="evidence" value="ECO:0007669"/>
    <property type="project" value="InterPro"/>
</dbReference>
<gene>
    <name evidence="7" type="ORF">FNW02_35510</name>
</gene>
<feature type="domain" description="Tn3 transposase DDE" evidence="5">
    <location>
        <begin position="588"/>
        <end position="977"/>
    </location>
</feature>
<feature type="domain" description="DUF4158" evidence="6">
    <location>
        <begin position="4"/>
        <end position="153"/>
    </location>
</feature>
<reference evidence="7" key="1">
    <citation type="submission" date="2019-07" db="EMBL/GenBank/DDBJ databases">
        <title>Toxilogical consequences of a new and cryptic species of cyanobacteria (Komarekiella delphini-convector) recovered from the epidermis of a bottlenose dolphin and 1500 ft. in the air.</title>
        <authorList>
            <person name="Brown A.O."/>
            <person name="Dvorak P."/>
            <person name="Villanueva C.D."/>
            <person name="Foss A.J."/>
            <person name="Garvey A.D."/>
            <person name="Gibson Q.A."/>
            <person name="Johansen J.R."/>
            <person name="Casamatta D.A."/>
        </authorList>
    </citation>
    <scope>NUCLEOTIDE SEQUENCE</scope>
    <source>
        <strain evidence="7">SJRDD-AB1</strain>
    </source>
</reference>
<evidence type="ECO:0000256" key="4">
    <source>
        <dbReference type="ARBA" id="ARBA00023172"/>
    </source>
</evidence>
<dbReference type="InterPro" id="IPR025296">
    <property type="entry name" value="DUF4158"/>
</dbReference>
<accession>A0AA40T583</accession>
<dbReference type="GO" id="GO:0003677">
    <property type="term" value="F:DNA binding"/>
    <property type="evidence" value="ECO:0007669"/>
    <property type="project" value="UniProtKB-KW"/>
</dbReference>
<dbReference type="Pfam" id="PF13700">
    <property type="entry name" value="DUF4158"/>
    <property type="match status" value="1"/>
</dbReference>
<evidence type="ECO:0000256" key="2">
    <source>
        <dbReference type="ARBA" id="ARBA00022578"/>
    </source>
</evidence>
<dbReference type="InterPro" id="IPR002513">
    <property type="entry name" value="Tn3_Tnp_DDE_dom"/>
</dbReference>
<keyword evidence="8" id="KW-1185">Reference proteome</keyword>
<evidence type="ECO:0000256" key="3">
    <source>
        <dbReference type="ARBA" id="ARBA00023125"/>
    </source>
</evidence>
<keyword evidence="4" id="KW-0233">DNA recombination</keyword>
<dbReference type="GO" id="GO:0004803">
    <property type="term" value="F:transposase activity"/>
    <property type="evidence" value="ECO:0007669"/>
    <property type="project" value="InterPro"/>
</dbReference>
<dbReference type="Pfam" id="PF01526">
    <property type="entry name" value="DDE_Tnp_Tn3"/>
    <property type="match status" value="1"/>
</dbReference>
<sequence>MKRNWQPEELVEYWTLLPNEVDLLTHKNPQNRLVFALLLKFFQLEAKFPESDQEISAVVINYVTQQLNISPNIYRDCNWQGRSIIYYRKKIREFFGFREASIRDAQELTDWLTEQALIYELKYEQLESAAISRLRELKIEPPTESRLERITRSALYSFEEKFFQRTVAQLSSQTKEQIDNLFKPQKIENQSDEVVSQVDVDSSELSVWNELKLDPGRIGVESFQKEIEKLSILRQLDLPANLFPTISTKILQQYKQRVVVEYPKDLRRHPEAIRYTLVAIFALLRSQEIIDNLVELIIQIVHRIGTKAEKRVDQELLKDFKKVNGKTNLLFQMAEASLQQPDGVIKEVIFPVVSETTLKNLVKEYKSTGNAYRERVYTVMRSSYGRHYRRILPLILEQLEFRSNNDVHRPVIQALELLKKYAHSNQRYYDITEAIPIEGVLRSGWQELILERNSDGDIKVNRINYELSVLQALRDKLRCKEIWVVGAYRYRNPEEDLPTDFDSQRTEYFQALKLPSDVEEFITDLQQQMQSALMQLESGLPKNKYVKIKNQGKSRICVSPLKPQTEPINLWRLKTEINRRWPKTSLLDVLKETDLRVNFTEYFKSVLTREVLDLQLLQKRLLLCLYGLGTNTGLKRLSDEIGGNSYQELLHVKRCYIHKQQLRNAITNIANAIFQARLKHIWGEGTAACASDSKKFGAWDQNLMTEWHIRYGGRGVMIYWHVEKNSVCIYSQLKTCSSSEVAAMIEGLLRHCTEMKVEKNFVDSHGQSEVAFAFCHLLGFQLMPRLKRINVQKLYLPINGISSDYPNLQPVLTRAINWDLIRQQYDQMIKYATALRLGMAETDAILKRFTRGNLLHPTYQAICELGKAVKTIFLCQYLHSMELRREINDGLNVVENWNSANSFIFYGKGGEVATNRLEDQELSILSLHLLQISLVYINTLMIQQVLSQPQWMKLMTKLDLRALSPLIWLHINPYGTFNLDMNERLPIETVV</sequence>
<dbReference type="AlphaFoldDB" id="A0AA40T583"/>
<dbReference type="EMBL" id="VJXY01000091">
    <property type="protein sequence ID" value="MBD6620900.1"/>
    <property type="molecule type" value="Genomic_DNA"/>
</dbReference>
<dbReference type="InterPro" id="IPR047653">
    <property type="entry name" value="Tn3-like_transpos"/>
</dbReference>
<evidence type="ECO:0000313" key="8">
    <source>
        <dbReference type="Proteomes" id="UP001165986"/>
    </source>
</evidence>
<keyword evidence="3" id="KW-0238">DNA-binding</keyword>
<comment type="caution">
    <text evidence="7">The sequence shown here is derived from an EMBL/GenBank/DDBJ whole genome shotgun (WGS) entry which is preliminary data.</text>
</comment>
<evidence type="ECO:0000256" key="1">
    <source>
        <dbReference type="ARBA" id="ARBA00009402"/>
    </source>
</evidence>
<evidence type="ECO:0000259" key="6">
    <source>
        <dbReference type="Pfam" id="PF13700"/>
    </source>
</evidence>
<dbReference type="Proteomes" id="UP001165986">
    <property type="component" value="Unassembled WGS sequence"/>
</dbReference>
<evidence type="ECO:0000313" key="7">
    <source>
        <dbReference type="EMBL" id="MBD6620900.1"/>
    </source>
</evidence>
<dbReference type="RefSeq" id="WP_191762213.1">
    <property type="nucleotide sequence ID" value="NZ_VJXY01000091.1"/>
</dbReference>
<proteinExistence type="inferred from homology"/>
<organism evidence="7 8">
    <name type="scientific">Komarekiella delphini-convector SJRDD-AB1</name>
    <dbReference type="NCBI Taxonomy" id="2593771"/>
    <lineage>
        <taxon>Bacteria</taxon>
        <taxon>Bacillati</taxon>
        <taxon>Cyanobacteriota</taxon>
        <taxon>Cyanophyceae</taxon>
        <taxon>Nostocales</taxon>
        <taxon>Nostocaceae</taxon>
        <taxon>Komarekiella</taxon>
        <taxon>Komarekiella delphini-convector</taxon>
    </lineage>
</organism>
<name>A0AA40T583_9NOST</name>
<dbReference type="NCBIfam" id="NF033527">
    <property type="entry name" value="transpos_Tn3"/>
    <property type="match status" value="1"/>
</dbReference>